<sequence>MSSARANASARNRRAGGNDVPQQMNGRPGQQQPQQQPQQQMMPPKLSISDAIALITLRLGRVEQIIQEIPMDRQASADVDGDNVKIVDNEVFESVLKRLDVLDKGYKDLVNKMNKPQPNTNANTNVSSEVTSAIEQLKFDMEQIKNAQQLTPNVQVNTIESNDNAETVEVLKAEMTQVKEHLLNLQSFTMQTNQRLVDVLLNNVVNDGDDLIANDITTNILNDETVNEQVFDTDTDNETNEQTSVVVTETLLM</sequence>
<name>A0A6C0DBH4_9ZZZZ</name>
<feature type="region of interest" description="Disordered" evidence="1">
    <location>
        <begin position="1"/>
        <end position="44"/>
    </location>
</feature>
<dbReference type="EMBL" id="MN739554">
    <property type="protein sequence ID" value="QHT12965.1"/>
    <property type="molecule type" value="Genomic_DNA"/>
</dbReference>
<accession>A0A6C0DBH4</accession>
<evidence type="ECO:0000256" key="1">
    <source>
        <dbReference type="SAM" id="MobiDB-lite"/>
    </source>
</evidence>
<organism evidence="2">
    <name type="scientific">viral metagenome</name>
    <dbReference type="NCBI Taxonomy" id="1070528"/>
    <lineage>
        <taxon>unclassified sequences</taxon>
        <taxon>metagenomes</taxon>
        <taxon>organismal metagenomes</taxon>
    </lineage>
</organism>
<evidence type="ECO:0000313" key="2">
    <source>
        <dbReference type="EMBL" id="QHT12965.1"/>
    </source>
</evidence>
<dbReference type="AlphaFoldDB" id="A0A6C0DBH4"/>
<protein>
    <submittedName>
        <fullName evidence="2">Uncharacterized protein</fullName>
    </submittedName>
</protein>
<proteinExistence type="predicted"/>
<reference evidence="2" key="1">
    <citation type="journal article" date="2020" name="Nature">
        <title>Giant virus diversity and host interactions through global metagenomics.</title>
        <authorList>
            <person name="Schulz F."/>
            <person name="Roux S."/>
            <person name="Paez-Espino D."/>
            <person name="Jungbluth S."/>
            <person name="Walsh D.A."/>
            <person name="Denef V.J."/>
            <person name="McMahon K.D."/>
            <person name="Konstantinidis K.T."/>
            <person name="Eloe-Fadrosh E.A."/>
            <person name="Kyrpides N.C."/>
            <person name="Woyke T."/>
        </authorList>
    </citation>
    <scope>NUCLEOTIDE SEQUENCE</scope>
    <source>
        <strain evidence="2">GVMAG-M-3300023174-130</strain>
    </source>
</reference>